<feature type="signal peptide" evidence="1">
    <location>
        <begin position="1"/>
        <end position="30"/>
    </location>
</feature>
<accession>A0ABN3XVK6</accession>
<dbReference type="RefSeq" id="WP_344892030.1">
    <property type="nucleotide sequence ID" value="NZ_BAAAWD010000006.1"/>
</dbReference>
<organism evidence="2 3">
    <name type="scientific">Streptosporangium longisporum</name>
    <dbReference type="NCBI Taxonomy" id="46187"/>
    <lineage>
        <taxon>Bacteria</taxon>
        <taxon>Bacillati</taxon>
        <taxon>Actinomycetota</taxon>
        <taxon>Actinomycetes</taxon>
        <taxon>Streptosporangiales</taxon>
        <taxon>Streptosporangiaceae</taxon>
        <taxon>Streptosporangium</taxon>
    </lineage>
</organism>
<keyword evidence="3" id="KW-1185">Reference proteome</keyword>
<proteinExistence type="predicted"/>
<dbReference type="Proteomes" id="UP001499930">
    <property type="component" value="Unassembled WGS sequence"/>
</dbReference>
<sequence length="190" mass="20656">MRKKKALSAAAAALTALAAMGVAAPAPASAAAVRVEVVGAHAGTVREWIDPFTCPTNTVLTGRAHYGDENAPTTYYCSFILIDGEQAQVHIGEWTSRKKENSSDYSAPDHHAVVGRWHEGDENGYTRYRHATVFWRGRQVLLADGDVTAGYRESNHTWQAGENKVMTGRLHRGDENGTTNYRFATVAVPA</sequence>
<protein>
    <submittedName>
        <fullName evidence="2">Uncharacterized protein</fullName>
    </submittedName>
</protein>
<reference evidence="2 3" key="1">
    <citation type="journal article" date="2019" name="Int. J. Syst. Evol. Microbiol.">
        <title>The Global Catalogue of Microorganisms (GCM) 10K type strain sequencing project: providing services to taxonomists for standard genome sequencing and annotation.</title>
        <authorList>
            <consortium name="The Broad Institute Genomics Platform"/>
            <consortium name="The Broad Institute Genome Sequencing Center for Infectious Disease"/>
            <person name="Wu L."/>
            <person name="Ma J."/>
        </authorList>
    </citation>
    <scope>NUCLEOTIDE SEQUENCE [LARGE SCALE GENOMIC DNA]</scope>
    <source>
        <strain evidence="2 3">JCM 3106</strain>
    </source>
</reference>
<evidence type="ECO:0000313" key="3">
    <source>
        <dbReference type="Proteomes" id="UP001499930"/>
    </source>
</evidence>
<comment type="caution">
    <text evidence="2">The sequence shown here is derived from an EMBL/GenBank/DDBJ whole genome shotgun (WGS) entry which is preliminary data.</text>
</comment>
<gene>
    <name evidence="2" type="ORF">GCM10017559_21700</name>
</gene>
<evidence type="ECO:0000256" key="1">
    <source>
        <dbReference type="SAM" id="SignalP"/>
    </source>
</evidence>
<keyword evidence="1" id="KW-0732">Signal</keyword>
<name>A0ABN3XVK6_9ACTN</name>
<evidence type="ECO:0000313" key="2">
    <source>
        <dbReference type="EMBL" id="GAA3000432.1"/>
    </source>
</evidence>
<feature type="chain" id="PRO_5046766561" evidence="1">
    <location>
        <begin position="31"/>
        <end position="190"/>
    </location>
</feature>
<dbReference type="EMBL" id="BAAAWD010000006">
    <property type="protein sequence ID" value="GAA3000432.1"/>
    <property type="molecule type" value="Genomic_DNA"/>
</dbReference>